<organism evidence="4">
    <name type="scientific">Timema poppense</name>
    <name type="common">Walking stick</name>
    <dbReference type="NCBI Taxonomy" id="170557"/>
    <lineage>
        <taxon>Eukaryota</taxon>
        <taxon>Metazoa</taxon>
        <taxon>Ecdysozoa</taxon>
        <taxon>Arthropoda</taxon>
        <taxon>Hexapoda</taxon>
        <taxon>Insecta</taxon>
        <taxon>Pterygota</taxon>
        <taxon>Neoptera</taxon>
        <taxon>Polyneoptera</taxon>
        <taxon>Phasmatodea</taxon>
        <taxon>Timematodea</taxon>
        <taxon>Timematoidea</taxon>
        <taxon>Timematidae</taxon>
        <taxon>Timema</taxon>
    </lineage>
</organism>
<dbReference type="GO" id="GO:0042826">
    <property type="term" value="F:histone deacetylase binding"/>
    <property type="evidence" value="ECO:0007669"/>
    <property type="project" value="TreeGrafter"/>
</dbReference>
<dbReference type="AlphaFoldDB" id="A0A7R9DAH5"/>
<reference evidence="4" key="1">
    <citation type="submission" date="2020-11" db="EMBL/GenBank/DDBJ databases">
        <authorList>
            <person name="Tran Van P."/>
        </authorList>
    </citation>
    <scope>NUCLEOTIDE SEQUENCE</scope>
</reference>
<protein>
    <submittedName>
        <fullName evidence="4">Uncharacterized protein</fullName>
    </submittedName>
</protein>
<sequence>MFSKTYGSFGVEFIGYFPLICFLCRHSSRLSKWITHCLSGGTHHKSESKSSVCRNKGNNKYKVHDDEGSLELYTESVRRNLAGLDFPTSVAAYLVSLELRLGTDGKDPRASMCFECLRDIELALKNDYPQHLRHKLETRRGQCLARLQHRNKSQHVTEMSQKDIKYVTENKKICSQKEVGAHLHEACSTDTSSRECEDNLAKREHYVELPSVVHGEHDKFPFASSALDLVYAHTSIDWGIGELTHPRRLLILFEPVESETVNSALRKQRGRCLNKDIAAPV</sequence>
<dbReference type="GO" id="GO:0008168">
    <property type="term" value="F:methyltransferase activity"/>
    <property type="evidence" value="ECO:0007669"/>
    <property type="project" value="UniProtKB-KW"/>
</dbReference>
<gene>
    <name evidence="4" type="ORF">TPSB3V08_LOCUS7675</name>
</gene>
<dbReference type="PANTHER" id="PTHR46165">
    <property type="entry name" value="SET AND MYND DOMAIN-CONTAINING PROTEIN 4"/>
    <property type="match status" value="1"/>
</dbReference>
<keyword evidence="1" id="KW-0489">Methyltransferase</keyword>
<evidence type="ECO:0000256" key="3">
    <source>
        <dbReference type="ARBA" id="ARBA00022691"/>
    </source>
</evidence>
<dbReference type="GO" id="GO:0005634">
    <property type="term" value="C:nucleus"/>
    <property type="evidence" value="ECO:0007669"/>
    <property type="project" value="TreeGrafter"/>
</dbReference>
<dbReference type="PANTHER" id="PTHR46165:SF2">
    <property type="entry name" value="SET AND MYND DOMAIN-CONTAINING PROTEIN 4"/>
    <property type="match status" value="1"/>
</dbReference>
<evidence type="ECO:0000313" key="4">
    <source>
        <dbReference type="EMBL" id="CAD7411048.1"/>
    </source>
</evidence>
<evidence type="ECO:0000256" key="2">
    <source>
        <dbReference type="ARBA" id="ARBA00022679"/>
    </source>
</evidence>
<keyword evidence="3" id="KW-0949">S-adenosyl-L-methionine</keyword>
<name>A0A7R9DAH5_TIMPO</name>
<keyword evidence="2" id="KW-0808">Transferase</keyword>
<dbReference type="GO" id="GO:0005737">
    <property type="term" value="C:cytoplasm"/>
    <property type="evidence" value="ECO:0007669"/>
    <property type="project" value="TreeGrafter"/>
</dbReference>
<dbReference type="InterPro" id="IPR052097">
    <property type="entry name" value="SET-MYND_domain_protein"/>
</dbReference>
<accession>A0A7R9DAH5</accession>
<dbReference type="EMBL" id="OD005119">
    <property type="protein sequence ID" value="CAD7411048.1"/>
    <property type="molecule type" value="Genomic_DNA"/>
</dbReference>
<evidence type="ECO:0000256" key="1">
    <source>
        <dbReference type="ARBA" id="ARBA00022603"/>
    </source>
</evidence>
<dbReference type="GO" id="GO:0032259">
    <property type="term" value="P:methylation"/>
    <property type="evidence" value="ECO:0007669"/>
    <property type="project" value="UniProtKB-KW"/>
</dbReference>
<proteinExistence type="predicted"/>